<dbReference type="InterPro" id="IPR030395">
    <property type="entry name" value="GP_PDE_dom"/>
</dbReference>
<protein>
    <submittedName>
        <fullName evidence="3">Glycerophosphoryl diester phosphodiesterase</fullName>
        <ecNumber evidence="3">3.1.4.46</ecNumber>
    </submittedName>
</protein>
<dbReference type="InterPro" id="IPR017946">
    <property type="entry name" value="PLC-like_Pdiesterase_TIM-brl"/>
</dbReference>
<dbReference type="EC" id="3.1.4.46" evidence="3"/>
<dbReference type="SUPFAM" id="SSF51695">
    <property type="entry name" value="PLC-like phosphodiesterases"/>
    <property type="match status" value="1"/>
</dbReference>
<dbReference type="GO" id="GO:0008889">
    <property type="term" value="F:glycerophosphodiester phosphodiesterase activity"/>
    <property type="evidence" value="ECO:0007669"/>
    <property type="project" value="UniProtKB-EC"/>
</dbReference>
<feature type="region of interest" description="Disordered" evidence="1">
    <location>
        <begin position="1"/>
        <end position="21"/>
    </location>
</feature>
<evidence type="ECO:0000259" key="2">
    <source>
        <dbReference type="PROSITE" id="PS51704"/>
    </source>
</evidence>
<evidence type="ECO:0000256" key="1">
    <source>
        <dbReference type="SAM" id="MobiDB-lite"/>
    </source>
</evidence>
<gene>
    <name evidence="3" type="primary">ugpQ</name>
    <name evidence="3" type="ORF">THIARS_50355</name>
</gene>
<sequence>MLGTEPGSSPNPAQRIAHRGGGSLAPENTLAAFRAGLDAGLTAFECDVKLSADGVAFLLHDDWLDRTTTASGRASWKPWTQLARVDAGRKFGARFSGERIPSLADLAGLVAGHDLWLNLELKPDTDASAARQADWGLRIARQAVRLWAGSPQPPCLSSFSIPALQGAQQAAPGLVRAWLCERLPARWREVAQALDLAALHLHASQCTPALIAEVQAQGLQLRAYTVDDPGEVARLLAAGVGVFTDALAA</sequence>
<accession>A0A238D1F8</accession>
<dbReference type="EMBL" id="FLMQ01000045">
    <property type="protein sequence ID" value="SBP87107.1"/>
    <property type="molecule type" value="Genomic_DNA"/>
</dbReference>
<dbReference type="PROSITE" id="PS51704">
    <property type="entry name" value="GP_PDE"/>
    <property type="match status" value="1"/>
</dbReference>
<keyword evidence="3" id="KW-0378">Hydrolase</keyword>
<dbReference type="Pfam" id="PF03009">
    <property type="entry name" value="GDPD"/>
    <property type="match status" value="1"/>
</dbReference>
<dbReference type="Gene3D" id="3.20.20.190">
    <property type="entry name" value="Phosphatidylinositol (PI) phosphodiesterase"/>
    <property type="match status" value="1"/>
</dbReference>
<dbReference type="OrthoDB" id="9795622at2"/>
<organism evidence="3 4">
    <name type="scientific">Thiomonas delicata</name>
    <name type="common">Thiomonas cuprina</name>
    <dbReference type="NCBI Taxonomy" id="364030"/>
    <lineage>
        <taxon>Bacteria</taxon>
        <taxon>Pseudomonadati</taxon>
        <taxon>Pseudomonadota</taxon>
        <taxon>Betaproteobacteria</taxon>
        <taxon>Burkholderiales</taxon>
        <taxon>Thiomonas</taxon>
    </lineage>
</organism>
<reference evidence="3 4" key="1">
    <citation type="submission" date="2016-06" db="EMBL/GenBank/DDBJ databases">
        <authorList>
            <person name="Kjaerup R.B."/>
            <person name="Dalgaard T.S."/>
            <person name="Juul-Madsen H.R."/>
        </authorList>
    </citation>
    <scope>NUCLEOTIDE SEQUENCE [LARGE SCALE GENOMIC DNA]</scope>
    <source>
        <strain evidence="3 4">DSM 16361</strain>
    </source>
</reference>
<dbReference type="AlphaFoldDB" id="A0A238D1F8"/>
<proteinExistence type="predicted"/>
<dbReference type="PANTHER" id="PTHR46211:SF1">
    <property type="entry name" value="GLYCEROPHOSPHODIESTER PHOSPHODIESTERASE, CYTOPLASMIC"/>
    <property type="match status" value="1"/>
</dbReference>
<feature type="compositionally biased region" description="Polar residues" evidence="1">
    <location>
        <begin position="1"/>
        <end position="12"/>
    </location>
</feature>
<name>A0A238D1F8_THIDL</name>
<evidence type="ECO:0000313" key="3">
    <source>
        <dbReference type="EMBL" id="SBP87107.1"/>
    </source>
</evidence>
<dbReference type="PANTHER" id="PTHR46211">
    <property type="entry name" value="GLYCEROPHOSPHORYL DIESTER PHOSPHODIESTERASE"/>
    <property type="match status" value="1"/>
</dbReference>
<dbReference type="GO" id="GO:0006629">
    <property type="term" value="P:lipid metabolic process"/>
    <property type="evidence" value="ECO:0007669"/>
    <property type="project" value="InterPro"/>
</dbReference>
<feature type="domain" description="GP-PDE" evidence="2">
    <location>
        <begin position="13"/>
        <end position="249"/>
    </location>
</feature>
<dbReference type="Proteomes" id="UP000214566">
    <property type="component" value="Unassembled WGS sequence"/>
</dbReference>
<keyword evidence="4" id="KW-1185">Reference proteome</keyword>
<dbReference type="RefSeq" id="WP_094159485.1">
    <property type="nucleotide sequence ID" value="NZ_LT592170.1"/>
</dbReference>
<evidence type="ECO:0000313" key="4">
    <source>
        <dbReference type="Proteomes" id="UP000214566"/>
    </source>
</evidence>